<dbReference type="PROSITE" id="PS00250">
    <property type="entry name" value="TGF_BETA_1"/>
    <property type="match status" value="1"/>
</dbReference>
<evidence type="ECO:0000256" key="6">
    <source>
        <dbReference type="RuleBase" id="RU000354"/>
    </source>
</evidence>
<feature type="signal peptide" evidence="7">
    <location>
        <begin position="1"/>
        <end position="20"/>
    </location>
</feature>
<dbReference type="WBParaSite" id="PSAMB.scaffold43size100268.g1204.t1">
    <property type="protein sequence ID" value="PSAMB.scaffold43size100268.g1204.t1"/>
    <property type="gene ID" value="PSAMB.scaffold43size100268.g1204"/>
</dbReference>
<evidence type="ECO:0000256" key="3">
    <source>
        <dbReference type="ARBA" id="ARBA00022525"/>
    </source>
</evidence>
<dbReference type="CDD" id="cd13752">
    <property type="entry name" value="TGF_beta_INHB"/>
    <property type="match status" value="1"/>
</dbReference>
<evidence type="ECO:0000256" key="7">
    <source>
        <dbReference type="SAM" id="SignalP"/>
    </source>
</evidence>
<feature type="chain" id="PRO_5037504909" evidence="7">
    <location>
        <begin position="21"/>
        <end position="351"/>
    </location>
</feature>
<dbReference type="InterPro" id="IPR029034">
    <property type="entry name" value="Cystine-knot_cytokine"/>
</dbReference>
<dbReference type="InterPro" id="IPR015615">
    <property type="entry name" value="TGF-beta-rel"/>
</dbReference>
<dbReference type="GO" id="GO:0008083">
    <property type="term" value="F:growth factor activity"/>
    <property type="evidence" value="ECO:0007669"/>
    <property type="project" value="UniProtKB-KW"/>
</dbReference>
<dbReference type="InterPro" id="IPR017948">
    <property type="entry name" value="TGFb_CS"/>
</dbReference>
<organism evidence="9 10">
    <name type="scientific">Plectus sambesii</name>
    <dbReference type="NCBI Taxonomy" id="2011161"/>
    <lineage>
        <taxon>Eukaryota</taxon>
        <taxon>Metazoa</taxon>
        <taxon>Ecdysozoa</taxon>
        <taxon>Nematoda</taxon>
        <taxon>Chromadorea</taxon>
        <taxon>Plectida</taxon>
        <taxon>Plectina</taxon>
        <taxon>Plectoidea</taxon>
        <taxon>Plectidae</taxon>
        <taxon>Plectus</taxon>
    </lineage>
</organism>
<keyword evidence="7" id="KW-0732">Signal</keyword>
<keyword evidence="3" id="KW-0964">Secreted</keyword>
<dbReference type="GO" id="GO:0005125">
    <property type="term" value="F:cytokine activity"/>
    <property type="evidence" value="ECO:0007669"/>
    <property type="project" value="TreeGrafter"/>
</dbReference>
<evidence type="ECO:0000313" key="10">
    <source>
        <dbReference type="WBParaSite" id="PSAMB.scaffold43size100268.g1204.t1"/>
    </source>
</evidence>
<dbReference type="SMART" id="SM00204">
    <property type="entry name" value="TGFB"/>
    <property type="match status" value="1"/>
</dbReference>
<dbReference type="SUPFAM" id="SSF57501">
    <property type="entry name" value="Cystine-knot cytokines"/>
    <property type="match status" value="1"/>
</dbReference>
<evidence type="ECO:0000313" key="9">
    <source>
        <dbReference type="Proteomes" id="UP000887566"/>
    </source>
</evidence>
<evidence type="ECO:0000256" key="1">
    <source>
        <dbReference type="ARBA" id="ARBA00004613"/>
    </source>
</evidence>
<protein>
    <submittedName>
        <fullName evidence="10">TGF-beta family profile domain-containing protein</fullName>
    </submittedName>
</protein>
<dbReference type="Pfam" id="PF00019">
    <property type="entry name" value="TGF_beta"/>
    <property type="match status" value="1"/>
</dbReference>
<sequence length="351" mass="39492">MMRWLVLVVVALVAWTTCGATDSAEQVRKEREQMRLLEKLGLNERPDNIDPSLIPQSLIQRLARSLASEHEGEEDEDEEPVADMMITAQSSPRGSNRYCPTPTGHTAVCFWFRLPNGLRSVHLAELAITVDSEHALTDGANHTIVVSEVRQSYTTSSPEILQIGSVNQSLDANAIVRIDITAAVAEWTTLASAEHRILQVVCTTCANDARSPFENWSYSKSKPVIHVQPERVATNRKRRSHTCQNDGSCCLNNFYMNFTEIGWDDWIIQPKGYEANYCTGNCRLHQQNQLHSKILRTIAYTKERNSEPFDEQMIPCCAPKRFSPLRIIYAVGPNDIRTKKVNGMKALECGC</sequence>
<dbReference type="GO" id="GO:0005615">
    <property type="term" value="C:extracellular space"/>
    <property type="evidence" value="ECO:0007669"/>
    <property type="project" value="TreeGrafter"/>
</dbReference>
<feature type="domain" description="TGF-beta family profile" evidence="8">
    <location>
        <begin position="236"/>
        <end position="351"/>
    </location>
</feature>
<dbReference type="Pfam" id="PF00688">
    <property type="entry name" value="TGFb_propeptide"/>
    <property type="match status" value="1"/>
</dbReference>
<dbReference type="InterPro" id="IPR001839">
    <property type="entry name" value="TGF-b_C"/>
</dbReference>
<evidence type="ECO:0000259" key="8">
    <source>
        <dbReference type="PROSITE" id="PS51362"/>
    </source>
</evidence>
<reference evidence="10" key="1">
    <citation type="submission" date="2022-11" db="UniProtKB">
        <authorList>
            <consortium name="WormBaseParasite"/>
        </authorList>
    </citation>
    <scope>IDENTIFICATION</scope>
</reference>
<keyword evidence="4 6" id="KW-0339">Growth factor</keyword>
<keyword evidence="5" id="KW-1015">Disulfide bond</keyword>
<dbReference type="Gene3D" id="2.10.90.10">
    <property type="entry name" value="Cystine-knot cytokines"/>
    <property type="match status" value="1"/>
</dbReference>
<dbReference type="PANTHER" id="PTHR11848:SF309">
    <property type="entry name" value="INHIBIN BETA CHAIN"/>
    <property type="match status" value="1"/>
</dbReference>
<dbReference type="InterPro" id="IPR001111">
    <property type="entry name" value="TGF-b_propeptide"/>
</dbReference>
<proteinExistence type="inferred from homology"/>
<dbReference type="PROSITE" id="PS51362">
    <property type="entry name" value="TGF_BETA_2"/>
    <property type="match status" value="1"/>
</dbReference>
<accession>A0A914WJZ3</accession>
<name>A0A914WJZ3_9BILA</name>
<comment type="similarity">
    <text evidence="2 6">Belongs to the TGF-beta family.</text>
</comment>
<evidence type="ECO:0000256" key="2">
    <source>
        <dbReference type="ARBA" id="ARBA00006656"/>
    </source>
</evidence>
<evidence type="ECO:0000256" key="4">
    <source>
        <dbReference type="ARBA" id="ARBA00023030"/>
    </source>
</evidence>
<dbReference type="AlphaFoldDB" id="A0A914WJZ3"/>
<evidence type="ECO:0000256" key="5">
    <source>
        <dbReference type="ARBA" id="ARBA00023157"/>
    </source>
</evidence>
<dbReference type="Gene3D" id="2.60.120.970">
    <property type="match status" value="1"/>
</dbReference>
<keyword evidence="9" id="KW-1185">Reference proteome</keyword>
<comment type="subcellular location">
    <subcellularLocation>
        <location evidence="1">Secreted</location>
    </subcellularLocation>
</comment>
<dbReference type="Proteomes" id="UP000887566">
    <property type="component" value="Unplaced"/>
</dbReference>
<dbReference type="PANTHER" id="PTHR11848">
    <property type="entry name" value="TGF-BETA FAMILY"/>
    <property type="match status" value="1"/>
</dbReference>